<name>A0A5N6LL91_9ASTR</name>
<feature type="compositionally biased region" description="Basic and acidic residues" evidence="1">
    <location>
        <begin position="199"/>
        <end position="216"/>
    </location>
</feature>
<feature type="region of interest" description="Disordered" evidence="1">
    <location>
        <begin position="1"/>
        <end position="47"/>
    </location>
</feature>
<dbReference type="AlphaFoldDB" id="A0A5N6LL91"/>
<feature type="compositionally biased region" description="Basic and acidic residues" evidence="1">
    <location>
        <begin position="307"/>
        <end position="343"/>
    </location>
</feature>
<feature type="region of interest" description="Disordered" evidence="1">
    <location>
        <begin position="66"/>
        <end position="398"/>
    </location>
</feature>
<dbReference type="PANTHER" id="PTHR32091:SF17">
    <property type="entry name" value="EUKARYOTIC TRANSLATION INITIATION FACTOR 4B3"/>
    <property type="match status" value="1"/>
</dbReference>
<dbReference type="Pfam" id="PF06273">
    <property type="entry name" value="eIF-4B"/>
    <property type="match status" value="2"/>
</dbReference>
<proteinExistence type="predicted"/>
<feature type="compositionally biased region" description="Basic and acidic residues" evidence="1">
    <location>
        <begin position="98"/>
        <end position="107"/>
    </location>
</feature>
<feature type="compositionally biased region" description="Acidic residues" evidence="1">
    <location>
        <begin position="389"/>
        <end position="398"/>
    </location>
</feature>
<evidence type="ECO:0000256" key="1">
    <source>
        <dbReference type="SAM" id="MobiDB-lite"/>
    </source>
</evidence>
<feature type="compositionally biased region" description="Basic and acidic residues" evidence="1">
    <location>
        <begin position="263"/>
        <end position="272"/>
    </location>
</feature>
<dbReference type="GO" id="GO:0003729">
    <property type="term" value="F:mRNA binding"/>
    <property type="evidence" value="ECO:0007669"/>
    <property type="project" value="TreeGrafter"/>
</dbReference>
<feature type="compositionally biased region" description="Basic and acidic residues" evidence="1">
    <location>
        <begin position="350"/>
        <end position="360"/>
    </location>
</feature>
<reference evidence="2 3" key="1">
    <citation type="submission" date="2019-05" db="EMBL/GenBank/DDBJ databases">
        <title>Mikania micrantha, genome provides insights into the molecular mechanism of rapid growth.</title>
        <authorList>
            <person name="Liu B."/>
        </authorList>
    </citation>
    <scope>NUCLEOTIDE SEQUENCE [LARGE SCALE GENOMIC DNA]</scope>
    <source>
        <strain evidence="2">NLD-2019</strain>
        <tissue evidence="2">Leaf</tissue>
    </source>
</reference>
<feature type="compositionally biased region" description="Basic and acidic residues" evidence="1">
    <location>
        <begin position="379"/>
        <end position="388"/>
    </location>
</feature>
<organism evidence="2 3">
    <name type="scientific">Mikania micrantha</name>
    <name type="common">bitter vine</name>
    <dbReference type="NCBI Taxonomy" id="192012"/>
    <lineage>
        <taxon>Eukaryota</taxon>
        <taxon>Viridiplantae</taxon>
        <taxon>Streptophyta</taxon>
        <taxon>Embryophyta</taxon>
        <taxon>Tracheophyta</taxon>
        <taxon>Spermatophyta</taxon>
        <taxon>Magnoliopsida</taxon>
        <taxon>eudicotyledons</taxon>
        <taxon>Gunneridae</taxon>
        <taxon>Pentapetalae</taxon>
        <taxon>asterids</taxon>
        <taxon>campanulids</taxon>
        <taxon>Asterales</taxon>
        <taxon>Asteraceae</taxon>
        <taxon>Asteroideae</taxon>
        <taxon>Heliantheae alliance</taxon>
        <taxon>Eupatorieae</taxon>
        <taxon>Mikania</taxon>
    </lineage>
</organism>
<dbReference type="PANTHER" id="PTHR32091">
    <property type="entry name" value="EUKARYOTIC TRANSLATION INITIATION FACTOR 4B"/>
    <property type="match status" value="1"/>
</dbReference>
<accession>A0A5N6LL91</accession>
<protein>
    <submittedName>
        <fullName evidence="2">Uncharacterized protein</fullName>
    </submittedName>
</protein>
<evidence type="ECO:0000313" key="2">
    <source>
        <dbReference type="EMBL" id="KAD2392979.1"/>
    </source>
</evidence>
<sequence>MAATVTSAWAKPGAWALDSEEHEDELNQEPTNGRAPAAPMSSDFPDLMTAAATKTKKKKAQTLSIGEFMNKPSNQSYQAAKGLTAEDMMMLPTGPRQRTAEELERTRLGGGFRSYGDRGNDSSNARWGSGRNNGGDDDGRKSSREPLGPSRADENNDWGAAKKSTIGGGFDRRERGGFFEGSHSRADDSDSWASNKSYRPAEGRKAGGFDRERRMGFESSGDADSSDNWGKKKEVEGRRFGGGGAFDSLRDRRVASDPSDSDNWGRKREESSVIRPKLNLQPRKLPVGEEAANVKTAAKGLNPFGDARPREEVLKQKGEDWKEMDEKLDAMKLRDVGSGDRFKRGSGRPRSNEDTTEKSWRKNQAVDAEDDVVASPSGDKSENGHAEEAEAEENDAQM</sequence>
<keyword evidence="3" id="KW-1185">Reference proteome</keyword>
<feature type="compositionally biased region" description="Basic and acidic residues" evidence="1">
    <location>
        <begin position="170"/>
        <end position="188"/>
    </location>
</feature>
<feature type="compositionally biased region" description="Basic and acidic residues" evidence="1">
    <location>
        <begin position="229"/>
        <end position="239"/>
    </location>
</feature>
<gene>
    <name evidence="2" type="ORF">E3N88_39956</name>
</gene>
<dbReference type="Proteomes" id="UP000326396">
    <property type="component" value="Linkage Group LG9"/>
</dbReference>
<dbReference type="GO" id="GO:0003743">
    <property type="term" value="F:translation initiation factor activity"/>
    <property type="evidence" value="ECO:0007669"/>
    <property type="project" value="InterPro"/>
</dbReference>
<comment type="caution">
    <text evidence="2">The sequence shown here is derived from an EMBL/GenBank/DDBJ whole genome shotgun (WGS) entry which is preliminary data.</text>
</comment>
<dbReference type="EMBL" id="SZYD01000019">
    <property type="protein sequence ID" value="KAD2392979.1"/>
    <property type="molecule type" value="Genomic_DNA"/>
</dbReference>
<feature type="compositionally biased region" description="Acidic residues" evidence="1">
    <location>
        <begin position="18"/>
        <end position="27"/>
    </location>
</feature>
<evidence type="ECO:0000313" key="3">
    <source>
        <dbReference type="Proteomes" id="UP000326396"/>
    </source>
</evidence>
<dbReference type="InterPro" id="IPR010433">
    <property type="entry name" value="EIF-4B_pln"/>
</dbReference>
<dbReference type="OrthoDB" id="48651at2759"/>